<sequence length="43" mass="4666">MCKKLNISPPAVSGINAEDKLGKDVAILIKETEENVENQNIKA</sequence>
<dbReference type="RefSeq" id="WP_350343197.1">
    <property type="nucleotide sequence ID" value="NZ_CP158367.1"/>
</dbReference>
<reference evidence="1" key="1">
    <citation type="journal article" date="2013" name="Extremophiles">
        <title>Proteinivorax tanatarense gen. nov., sp. nov., an anaerobic, haloalkaliphilic, proteolytic bacterium isolated from a decaying algal bloom, and proposal of Proteinivoraceae fam. nov.</title>
        <authorList>
            <person name="Kevbrin V."/>
            <person name="Boltyanskaya Y."/>
            <person name="Zhilina T."/>
            <person name="Kolganova T."/>
            <person name="Lavrentjeva E."/>
            <person name="Kuznetsov B."/>
        </authorList>
    </citation>
    <scope>NUCLEOTIDE SEQUENCE</scope>
    <source>
        <strain evidence="1">Z-910T</strain>
    </source>
</reference>
<evidence type="ECO:0000313" key="1">
    <source>
        <dbReference type="EMBL" id="XBX74445.1"/>
    </source>
</evidence>
<reference evidence="1" key="2">
    <citation type="submission" date="2024-06" db="EMBL/GenBank/DDBJ databases">
        <authorList>
            <person name="Petrova K.O."/>
            <person name="Toshchakov S.V."/>
            <person name="Boltjanskaja Y.V."/>
            <person name="Kevbrin V."/>
        </authorList>
    </citation>
    <scope>NUCLEOTIDE SEQUENCE</scope>
    <source>
        <strain evidence="1">Z-910T</strain>
    </source>
</reference>
<dbReference type="EMBL" id="CP158367">
    <property type="protein sequence ID" value="XBX74445.1"/>
    <property type="molecule type" value="Genomic_DNA"/>
</dbReference>
<organism evidence="1">
    <name type="scientific">Proteinivorax tanatarense</name>
    <dbReference type="NCBI Taxonomy" id="1260629"/>
    <lineage>
        <taxon>Bacteria</taxon>
        <taxon>Bacillati</taxon>
        <taxon>Bacillota</taxon>
        <taxon>Clostridia</taxon>
        <taxon>Eubacteriales</taxon>
        <taxon>Proteinivoracaceae</taxon>
        <taxon>Proteinivorax</taxon>
    </lineage>
</organism>
<gene>
    <name evidence="1" type="ORF">PRVXT_002487</name>
</gene>
<protein>
    <submittedName>
        <fullName evidence="1">Uncharacterized protein</fullName>
    </submittedName>
</protein>
<dbReference type="AlphaFoldDB" id="A0AAU7VKM4"/>
<name>A0AAU7VKM4_9FIRM</name>
<accession>A0AAU7VKM4</accession>
<proteinExistence type="predicted"/>